<evidence type="ECO:0000313" key="3">
    <source>
        <dbReference type="EMBL" id="OHX21155.1"/>
    </source>
</evidence>
<comment type="caution">
    <text evidence="3">The sequence shown here is derived from an EMBL/GenBank/DDBJ whole genome shotgun (WGS) entry which is preliminary data.</text>
</comment>
<protein>
    <recommendedName>
        <fullName evidence="2">DUF927 domain-containing protein</fullName>
    </recommendedName>
</protein>
<dbReference type="Gene3D" id="3.90.580.10">
    <property type="entry name" value="Zinc finger, CHC2-type domain"/>
    <property type="match status" value="1"/>
</dbReference>
<reference evidence="3 4" key="1">
    <citation type="submission" date="2016-09" db="EMBL/GenBank/DDBJ databases">
        <title>Chromobacterium muskegensis sp. nov., an insecticidal bacterium isolated from Sphagnum bogs.</title>
        <authorList>
            <person name="Sparks M.E."/>
            <person name="Blackburn M.B."/>
            <person name="Gundersen-Rindal D.E."/>
            <person name="Mitchell A."/>
            <person name="Farrar R."/>
            <person name="Kuhar D."/>
        </authorList>
    </citation>
    <scope>NUCLEOTIDE SEQUENCE [LARGE SCALE GENOMIC DNA]</scope>
    <source>
        <strain evidence="3 4">14B-1</strain>
    </source>
</reference>
<dbReference type="Pfam" id="PF06048">
    <property type="entry name" value="DUF927"/>
    <property type="match status" value="1"/>
</dbReference>
<dbReference type="InterPro" id="IPR036977">
    <property type="entry name" value="DNA_primase_Znf_CHC2"/>
</dbReference>
<dbReference type="Gene3D" id="3.40.1360.10">
    <property type="match status" value="1"/>
</dbReference>
<feature type="region of interest" description="Disordered" evidence="1">
    <location>
        <begin position="297"/>
        <end position="321"/>
    </location>
</feature>
<dbReference type="Proteomes" id="UP000180280">
    <property type="component" value="Unassembled WGS sequence"/>
</dbReference>
<dbReference type="SUPFAM" id="SSF57783">
    <property type="entry name" value="Zinc beta-ribbon"/>
    <property type="match status" value="1"/>
</dbReference>
<gene>
    <name evidence="3" type="ORF">BI344_01025</name>
</gene>
<sequence length="968" mass="103715">MKLLPFEPVKAAALAALPRVLDWAGVHWKQVHHEIQMINPTRSNDDGYGSFSINAHSGVWADFASGDKGGDVIALVAYLKSYGQGEACKDLARLLGIVNGEASAAVAPMPLPAAAPTTEAVLPIPAALMGKMPRSKPHHPGKPVQFWRYNNAAGQPLVFVVRLEPGQNGRSKDYFPLSVWKDADSGKTAWRWKNLNAPRPLYGLERLAARPDAPVVICEGEKAADAAGQLLPEHVAVCWMNGAEAVAKADFGPLAGRDCLIWPDHDQPGREAAQAVARALAKFGAARVRQVQLDGLSQYAPGSRDGQPTLREGGNWQDGDDAADALAAGWTADHLALLQAQGMWIAGEPQPAATAPQVQTQPVKAAKAAQAAQPSQGGGIGSPFKLAEAGVFFQTEDMDAPLWVCSRLDILARTRDKHAGSWGLLVRFADPDHNQKEWNIPSEMLASSEGAEVIKGLLSRGLLLGAGPKARQRLLEYLGRYEGGERATIVPRLGWHQDAFLLPDTQLGPSAERLVFEAAQKQREAMQCAGTLADWQQQLARYCVGNSRLAFSVSTAFAGPLLGVMGSESGGFHFYGDSSQGKTTLLQAAASVFGGPGYLQTWRATDNSLEAIASAYSDCLLPLDEIHQCDPRIIGEAVYMLGNGRGKSRANDKGGSRGAVAEWRLMFLSSGEKTLAAHLAEAKKDMKAGMEIRMLAVQADAGQGFGLFDTLHDKASGQALSDHIKAAVAQQHGSAARAFIERLVAEKEDLPALIRQQLARFDSEALPSAAHGQAHRAAARFALVAIAGELASAWGVTGWPKGTAWQAAMTCFGDWLKARGTSGNREDEALLAKVRLFFEQHGEARFTRLSNESILHEHDGHAPDPDDHAPKTISRCGYRLKDKVSGLIKYYVLPESFRAEVCAGMDVNRVCKLLTAQGALEVTKGAGNMLQVRTTPEAKYSKSGRAKVYCITSALFGDGPAQEDSDGA</sequence>
<proteinExistence type="predicted"/>
<keyword evidence="4" id="KW-1185">Reference proteome</keyword>
<name>A0ABX3CFQ9_9NEIS</name>
<evidence type="ECO:0000256" key="1">
    <source>
        <dbReference type="SAM" id="MobiDB-lite"/>
    </source>
</evidence>
<dbReference type="EMBL" id="MKCT01000001">
    <property type="protein sequence ID" value="OHX21155.1"/>
    <property type="molecule type" value="Genomic_DNA"/>
</dbReference>
<evidence type="ECO:0000313" key="4">
    <source>
        <dbReference type="Proteomes" id="UP000180280"/>
    </source>
</evidence>
<dbReference type="RefSeq" id="WP_071111113.1">
    <property type="nucleotide sequence ID" value="NZ_MKCT01000001.1"/>
</dbReference>
<organism evidence="3 4">
    <name type="scientific">Chromobacterium sphagni</name>
    <dbReference type="NCBI Taxonomy" id="1903179"/>
    <lineage>
        <taxon>Bacteria</taxon>
        <taxon>Pseudomonadati</taxon>
        <taxon>Pseudomonadota</taxon>
        <taxon>Betaproteobacteria</taxon>
        <taxon>Neisseriales</taxon>
        <taxon>Chromobacteriaceae</taxon>
        <taxon>Chromobacterium</taxon>
    </lineage>
</organism>
<evidence type="ECO:0000259" key="2">
    <source>
        <dbReference type="Pfam" id="PF06048"/>
    </source>
</evidence>
<feature type="domain" description="DUF927" evidence="2">
    <location>
        <begin position="396"/>
        <end position="657"/>
    </location>
</feature>
<accession>A0ABX3CFQ9</accession>
<dbReference type="InterPro" id="IPR009270">
    <property type="entry name" value="DUF927"/>
</dbReference>